<dbReference type="InterPro" id="IPR002759">
    <property type="entry name" value="Pop5/Rpp14/Rnp2-like"/>
</dbReference>
<reference evidence="3" key="2">
    <citation type="submission" date="2020-06" db="EMBL/GenBank/DDBJ databases">
        <authorList>
            <person name="Sheffer M."/>
        </authorList>
    </citation>
    <scope>NUCLEOTIDE SEQUENCE</scope>
</reference>
<evidence type="ECO:0000256" key="1">
    <source>
        <dbReference type="ARBA" id="ARBA00010800"/>
    </source>
</evidence>
<dbReference type="GO" id="GO:0033204">
    <property type="term" value="F:ribonuclease P RNA binding"/>
    <property type="evidence" value="ECO:0007669"/>
    <property type="project" value="TreeGrafter"/>
</dbReference>
<dbReference type="GO" id="GO:0005730">
    <property type="term" value="C:nucleolus"/>
    <property type="evidence" value="ECO:0007669"/>
    <property type="project" value="TreeGrafter"/>
</dbReference>
<comment type="similarity">
    <text evidence="1">Belongs to the eukaryotic/archaeal RNase P protein component 2 family.</text>
</comment>
<accession>A0A8T0E9E7</accession>
<dbReference type="GO" id="GO:0001682">
    <property type="term" value="P:tRNA 5'-leader removal"/>
    <property type="evidence" value="ECO:0007669"/>
    <property type="project" value="InterPro"/>
</dbReference>
<proteinExistence type="inferred from homology"/>
<dbReference type="Gene3D" id="3.30.70.3250">
    <property type="entry name" value="Ribonuclease P, Pop5 subunit"/>
    <property type="match status" value="1"/>
</dbReference>
<dbReference type="PANTHER" id="PTHR15441">
    <property type="entry name" value="RIBONUCLEASE P PROTEIN SUBUNIT P14"/>
    <property type="match status" value="1"/>
</dbReference>
<dbReference type="GO" id="GO:0030681">
    <property type="term" value="C:multimeric ribonuclease P complex"/>
    <property type="evidence" value="ECO:0007669"/>
    <property type="project" value="TreeGrafter"/>
</dbReference>
<keyword evidence="2" id="KW-0819">tRNA processing</keyword>
<dbReference type="Proteomes" id="UP000807504">
    <property type="component" value="Unassembled WGS sequence"/>
</dbReference>
<comment type="caution">
    <text evidence="3">The sequence shown here is derived from an EMBL/GenBank/DDBJ whole genome shotgun (WGS) entry which is preliminary data.</text>
</comment>
<dbReference type="AlphaFoldDB" id="A0A8T0E9E7"/>
<reference evidence="3" key="1">
    <citation type="journal article" date="2020" name="bioRxiv">
        <title>Chromosome-level reference genome of the European wasp spider Argiope bruennichi: a resource for studies on range expansion and evolutionary adaptation.</title>
        <authorList>
            <person name="Sheffer M.M."/>
            <person name="Hoppe A."/>
            <person name="Krehenwinkel H."/>
            <person name="Uhl G."/>
            <person name="Kuss A.W."/>
            <person name="Jensen L."/>
            <person name="Jensen C."/>
            <person name="Gillespie R.G."/>
            <person name="Hoff K.J."/>
            <person name="Prost S."/>
        </authorList>
    </citation>
    <scope>NUCLEOTIDE SEQUENCE</scope>
</reference>
<protein>
    <submittedName>
        <fullName evidence="3">Ribonuclease P protein subunit p14 like protein</fullName>
    </submittedName>
</protein>
<name>A0A8T0E9E7_ARGBR</name>
<gene>
    <name evidence="3" type="ORF">HNY73_020908</name>
</gene>
<dbReference type="PANTHER" id="PTHR15441:SF1">
    <property type="entry name" value="RIBONUCLEASE P PROTEIN SUBUNIT P14"/>
    <property type="match status" value="1"/>
</dbReference>
<dbReference type="EMBL" id="JABXBU010002230">
    <property type="protein sequence ID" value="KAF8768048.1"/>
    <property type="molecule type" value="Genomic_DNA"/>
</dbReference>
<dbReference type="Pfam" id="PF01900">
    <property type="entry name" value="RNase_P_Rpp14"/>
    <property type="match status" value="1"/>
</dbReference>
<sequence length="115" mass="13485">MDIRLDFGEQYGETEIPMDIKQFKYSIFLALKTLHGDMGCSIPFDILKYREKDRRAIIRFQSKHITAIWSALTLFSSYDDLECTFKVYKATPVLACLNLNSSIYNHKEQDKCMEK</sequence>
<evidence type="ECO:0000256" key="2">
    <source>
        <dbReference type="ARBA" id="ARBA00022694"/>
    </source>
</evidence>
<dbReference type="SUPFAM" id="SSF160350">
    <property type="entry name" value="Rnp2-like"/>
    <property type="match status" value="1"/>
</dbReference>
<dbReference type="InterPro" id="IPR038085">
    <property type="entry name" value="Rnp2-like_sf"/>
</dbReference>
<evidence type="ECO:0000313" key="4">
    <source>
        <dbReference type="Proteomes" id="UP000807504"/>
    </source>
</evidence>
<evidence type="ECO:0000313" key="3">
    <source>
        <dbReference type="EMBL" id="KAF8768048.1"/>
    </source>
</evidence>
<organism evidence="3 4">
    <name type="scientific">Argiope bruennichi</name>
    <name type="common">Wasp spider</name>
    <name type="synonym">Aranea bruennichi</name>
    <dbReference type="NCBI Taxonomy" id="94029"/>
    <lineage>
        <taxon>Eukaryota</taxon>
        <taxon>Metazoa</taxon>
        <taxon>Ecdysozoa</taxon>
        <taxon>Arthropoda</taxon>
        <taxon>Chelicerata</taxon>
        <taxon>Arachnida</taxon>
        <taxon>Araneae</taxon>
        <taxon>Araneomorphae</taxon>
        <taxon>Entelegynae</taxon>
        <taxon>Araneoidea</taxon>
        <taxon>Araneidae</taxon>
        <taxon>Argiope</taxon>
    </lineage>
</organism>
<keyword evidence="4" id="KW-1185">Reference proteome</keyword>